<comment type="caution">
    <text evidence="2">The sequence shown here is derived from an EMBL/GenBank/DDBJ whole genome shotgun (WGS) entry which is preliminary data.</text>
</comment>
<protein>
    <submittedName>
        <fullName evidence="2">Uncharacterized protein</fullName>
    </submittedName>
</protein>
<evidence type="ECO:0000256" key="1">
    <source>
        <dbReference type="SAM" id="MobiDB-lite"/>
    </source>
</evidence>
<sequence length="109" mass="12548">MLATSSPYVWEGDPIRHTTHPRFEGRETFGGRGAANRKPWQRGRPHALTKRFQRGNAAWTPRLVTAEARKAWGRNKIYTLGSQPEYHTGQQRQREKKGARIQKSKPPSE</sequence>
<evidence type="ECO:0000313" key="2">
    <source>
        <dbReference type="EMBL" id="KAK8788821.1"/>
    </source>
</evidence>
<feature type="region of interest" description="Disordered" evidence="1">
    <location>
        <begin position="1"/>
        <end position="46"/>
    </location>
</feature>
<accession>A0AAQ4FPV8</accession>
<dbReference type="EMBL" id="JARKHS020000449">
    <property type="protein sequence ID" value="KAK8788821.1"/>
    <property type="molecule type" value="Genomic_DNA"/>
</dbReference>
<name>A0AAQ4FPV8_AMBAM</name>
<feature type="compositionally biased region" description="Basic and acidic residues" evidence="1">
    <location>
        <begin position="13"/>
        <end position="29"/>
    </location>
</feature>
<organism evidence="2 3">
    <name type="scientific">Amblyomma americanum</name>
    <name type="common">Lone star tick</name>
    <dbReference type="NCBI Taxonomy" id="6943"/>
    <lineage>
        <taxon>Eukaryota</taxon>
        <taxon>Metazoa</taxon>
        <taxon>Ecdysozoa</taxon>
        <taxon>Arthropoda</taxon>
        <taxon>Chelicerata</taxon>
        <taxon>Arachnida</taxon>
        <taxon>Acari</taxon>
        <taxon>Parasitiformes</taxon>
        <taxon>Ixodida</taxon>
        <taxon>Ixodoidea</taxon>
        <taxon>Ixodidae</taxon>
        <taxon>Amblyomminae</taxon>
        <taxon>Amblyomma</taxon>
    </lineage>
</organism>
<gene>
    <name evidence="2" type="ORF">V5799_021415</name>
</gene>
<feature type="region of interest" description="Disordered" evidence="1">
    <location>
        <begin position="78"/>
        <end position="109"/>
    </location>
</feature>
<reference evidence="2 3" key="1">
    <citation type="journal article" date="2023" name="Arcadia Sci">
        <title>De novo assembly of a long-read Amblyomma americanum tick genome.</title>
        <authorList>
            <person name="Chou S."/>
            <person name="Poskanzer K.E."/>
            <person name="Rollins M."/>
            <person name="Thuy-Boun P.S."/>
        </authorList>
    </citation>
    <scope>NUCLEOTIDE SEQUENCE [LARGE SCALE GENOMIC DNA]</scope>
    <source>
        <strain evidence="2">F_SG_1</strain>
        <tissue evidence="2">Salivary glands</tissue>
    </source>
</reference>
<dbReference type="Proteomes" id="UP001321473">
    <property type="component" value="Unassembled WGS sequence"/>
</dbReference>
<evidence type="ECO:0000313" key="3">
    <source>
        <dbReference type="Proteomes" id="UP001321473"/>
    </source>
</evidence>
<keyword evidence="3" id="KW-1185">Reference proteome</keyword>
<dbReference type="AlphaFoldDB" id="A0AAQ4FPV8"/>
<proteinExistence type="predicted"/>